<keyword evidence="1" id="KW-0812">Transmembrane</keyword>
<sequence>MLLHRQQRKTCITSMDQYSVVSKRITWSIVLGFVAPWCFIAGGCELRQDFRLFRADRITHAEFLNDRYSRSRFVPSVRFPVIR</sequence>
<reference evidence="2 3" key="1">
    <citation type="submission" date="2018-11" db="EMBL/GenBank/DDBJ databases">
        <title>Characterization of surface water Dickeya isolates.</title>
        <authorList>
            <person name="Van Gijsegem F."/>
            <person name="Pedron J."/>
        </authorList>
    </citation>
    <scope>NUCLEOTIDE SEQUENCE [LARGE SCALE GENOMIC DNA]</scope>
    <source>
        <strain evidence="2 3">FVG10-MFV-A16</strain>
    </source>
</reference>
<dbReference type="Proteomes" id="UP000271870">
    <property type="component" value="Unassembled WGS sequence"/>
</dbReference>
<name>A0ABX9WPT0_9GAMM</name>
<evidence type="ECO:0000256" key="1">
    <source>
        <dbReference type="SAM" id="Phobius"/>
    </source>
</evidence>
<protein>
    <recommendedName>
        <fullName evidence="4">Lipoprotein</fullName>
    </recommendedName>
</protein>
<evidence type="ECO:0008006" key="4">
    <source>
        <dbReference type="Google" id="ProtNLM"/>
    </source>
</evidence>
<keyword evidence="3" id="KW-1185">Reference proteome</keyword>
<keyword evidence="1" id="KW-0472">Membrane</keyword>
<evidence type="ECO:0000313" key="2">
    <source>
        <dbReference type="EMBL" id="RNM20702.1"/>
    </source>
</evidence>
<keyword evidence="1" id="KW-1133">Transmembrane helix</keyword>
<dbReference type="EMBL" id="RJLS01000027">
    <property type="protein sequence ID" value="RNM20702.1"/>
    <property type="molecule type" value="Genomic_DNA"/>
</dbReference>
<feature type="transmembrane region" description="Helical" evidence="1">
    <location>
        <begin position="25"/>
        <end position="44"/>
    </location>
</feature>
<accession>A0ABX9WPT0</accession>
<gene>
    <name evidence="2" type="ORF">EFS38_17480</name>
</gene>
<evidence type="ECO:0000313" key="3">
    <source>
        <dbReference type="Proteomes" id="UP000271870"/>
    </source>
</evidence>
<proteinExistence type="predicted"/>
<organism evidence="2 3">
    <name type="scientific">Dickeya undicola</name>
    <dbReference type="NCBI Taxonomy" id="1577887"/>
    <lineage>
        <taxon>Bacteria</taxon>
        <taxon>Pseudomonadati</taxon>
        <taxon>Pseudomonadota</taxon>
        <taxon>Gammaproteobacteria</taxon>
        <taxon>Enterobacterales</taxon>
        <taxon>Pectobacteriaceae</taxon>
        <taxon>Dickeya</taxon>
    </lineage>
</organism>
<comment type="caution">
    <text evidence="2">The sequence shown here is derived from an EMBL/GenBank/DDBJ whole genome shotgun (WGS) entry which is preliminary data.</text>
</comment>